<feature type="compositionally biased region" description="Low complexity" evidence="1">
    <location>
        <begin position="83"/>
        <end position="99"/>
    </location>
</feature>
<sequence>MLSTDGWNAAAWLGELFKAGGMDEVSFQVVDLFNWSQRIGDRQVRRRDGARASSDASEEDRLASCALLILRTAPVLPGPRRNATVTTSGAAAVTSDEDG</sequence>
<evidence type="ECO:0000313" key="3">
    <source>
        <dbReference type="Proteomes" id="UP000054844"/>
    </source>
</evidence>
<evidence type="ECO:0000256" key="1">
    <source>
        <dbReference type="SAM" id="MobiDB-lite"/>
    </source>
</evidence>
<keyword evidence="3" id="KW-1185">Reference proteome</keyword>
<organism evidence="2 3">
    <name type="scientific">Roseomonas mucosa</name>
    <dbReference type="NCBI Taxonomy" id="207340"/>
    <lineage>
        <taxon>Bacteria</taxon>
        <taxon>Pseudomonadati</taxon>
        <taxon>Pseudomonadota</taxon>
        <taxon>Alphaproteobacteria</taxon>
        <taxon>Acetobacterales</taxon>
        <taxon>Roseomonadaceae</taxon>
        <taxon>Roseomonas</taxon>
    </lineage>
</organism>
<dbReference type="EMBL" id="LLWF02000010">
    <property type="protein sequence ID" value="ONH84239.1"/>
    <property type="molecule type" value="Genomic_DNA"/>
</dbReference>
<evidence type="ECO:0000313" key="2">
    <source>
        <dbReference type="EMBL" id="ONH84239.1"/>
    </source>
</evidence>
<dbReference type="STRING" id="207340.APZ41_005350"/>
<dbReference type="RefSeq" id="WP_076970140.1">
    <property type="nucleotide sequence ID" value="NZ_LLWF02000010.1"/>
</dbReference>
<comment type="caution">
    <text evidence="2">The sequence shown here is derived from an EMBL/GenBank/DDBJ whole genome shotgun (WGS) entry which is preliminary data.</text>
</comment>
<feature type="region of interest" description="Disordered" evidence="1">
    <location>
        <begin position="79"/>
        <end position="99"/>
    </location>
</feature>
<proteinExistence type="predicted"/>
<gene>
    <name evidence="2" type="ORF">APZ41_005350</name>
</gene>
<name>A0A1S8D8L3_9PROT</name>
<protein>
    <submittedName>
        <fullName evidence="2">Uncharacterized protein</fullName>
    </submittedName>
</protein>
<dbReference type="AlphaFoldDB" id="A0A1S8D8L3"/>
<dbReference type="Proteomes" id="UP000054844">
    <property type="component" value="Unassembled WGS sequence"/>
</dbReference>
<reference evidence="2" key="1">
    <citation type="submission" date="2016-12" db="EMBL/GenBank/DDBJ databases">
        <title>Draft genome sequence of Roseomonas mucosa strain AU37, isolated from a peripheral intravenous catheter.</title>
        <authorList>
            <person name="Choudhury M.A."/>
            <person name="Sidjabat H.E."/>
            <person name="Wailan A.M."/>
            <person name="Zhang L."/>
            <person name="Marsh N.M."/>
            <person name="Rickard C.M."/>
            <person name="Davies M."/>
            <person name="Mcmillan D.J."/>
        </authorList>
    </citation>
    <scope>NUCLEOTIDE SEQUENCE [LARGE SCALE GENOMIC DNA]</scope>
    <source>
        <strain evidence="2">AU37</strain>
    </source>
</reference>
<accession>A0A1S8D8L3</accession>